<dbReference type="GO" id="GO:0016491">
    <property type="term" value="F:oxidoreductase activity"/>
    <property type="evidence" value="ECO:0007669"/>
    <property type="project" value="UniProtKB-KW"/>
</dbReference>
<dbReference type="PROSITE" id="PS00061">
    <property type="entry name" value="ADH_SHORT"/>
    <property type="match status" value="1"/>
</dbReference>
<evidence type="ECO:0000259" key="4">
    <source>
        <dbReference type="SMART" id="SM00822"/>
    </source>
</evidence>
<dbReference type="InterPro" id="IPR002347">
    <property type="entry name" value="SDR_fam"/>
</dbReference>
<evidence type="ECO:0000256" key="3">
    <source>
        <dbReference type="ARBA" id="ARBA00023027"/>
    </source>
</evidence>
<name>A0A1H5CTW2_9BRAD</name>
<keyword evidence="3" id="KW-0520">NAD</keyword>
<proteinExistence type="inferred from homology"/>
<evidence type="ECO:0000313" key="6">
    <source>
        <dbReference type="Proteomes" id="UP000183208"/>
    </source>
</evidence>
<protein>
    <submittedName>
        <fullName evidence="5">NAD(P)-dependent dehydrogenase, short-chain alcohol dehydrogenase family</fullName>
    </submittedName>
</protein>
<dbReference type="PANTHER" id="PTHR24321">
    <property type="entry name" value="DEHYDROGENASES, SHORT CHAIN"/>
    <property type="match status" value="1"/>
</dbReference>
<dbReference type="Proteomes" id="UP000183208">
    <property type="component" value="Unassembled WGS sequence"/>
</dbReference>
<dbReference type="RefSeq" id="WP_074824417.1">
    <property type="nucleotide sequence ID" value="NZ_FNTI01000001.1"/>
</dbReference>
<sequence length="249" mass="25591">MLFSGKNIIVTGATGDLGTAITQRLIAQGANVLAVDSNEAGLARLITEVSGPGALHTFVADVSDSEQVLGYATRAFELWGKVDGFVNNAGVQTPVRPIVEFPEEDFDRVMAVNVRGVFLGMKYVLPRMRGGGSVVNMSSALGVVGGAGIVAYVASKHAIIGMSKTAALEQGARGIRVNACAPGPIAGRMTSKLADEVFAGTSKTFAETVPLGRHGTPEDVAGMVAFLLSDDSGYATGTTHSVDGGFTTA</sequence>
<dbReference type="InterPro" id="IPR020904">
    <property type="entry name" value="Sc_DH/Rdtase_CS"/>
</dbReference>
<dbReference type="InterPro" id="IPR036291">
    <property type="entry name" value="NAD(P)-bd_dom_sf"/>
</dbReference>
<dbReference type="AlphaFoldDB" id="A0A1H5CTW2"/>
<accession>A0A1H5CTW2</accession>
<dbReference type="CDD" id="cd05233">
    <property type="entry name" value="SDR_c"/>
    <property type="match status" value="1"/>
</dbReference>
<dbReference type="SUPFAM" id="SSF51735">
    <property type="entry name" value="NAD(P)-binding Rossmann-fold domains"/>
    <property type="match status" value="1"/>
</dbReference>
<dbReference type="EMBL" id="FNTI01000001">
    <property type="protein sequence ID" value="SED70021.1"/>
    <property type="molecule type" value="Genomic_DNA"/>
</dbReference>
<dbReference type="OrthoDB" id="9789398at2"/>
<evidence type="ECO:0000256" key="2">
    <source>
        <dbReference type="ARBA" id="ARBA00023002"/>
    </source>
</evidence>
<dbReference type="Pfam" id="PF13561">
    <property type="entry name" value="adh_short_C2"/>
    <property type="match status" value="1"/>
</dbReference>
<gene>
    <name evidence="5" type="ORF">SAMN05444171_4861</name>
</gene>
<dbReference type="PRINTS" id="PR00080">
    <property type="entry name" value="SDRFAMILY"/>
</dbReference>
<dbReference type="Gene3D" id="3.40.50.720">
    <property type="entry name" value="NAD(P)-binding Rossmann-like Domain"/>
    <property type="match status" value="1"/>
</dbReference>
<reference evidence="5 6" key="1">
    <citation type="submission" date="2016-10" db="EMBL/GenBank/DDBJ databases">
        <authorList>
            <person name="de Groot N.N."/>
        </authorList>
    </citation>
    <scope>NUCLEOTIDE SEQUENCE [LARGE SCALE GENOMIC DNA]</scope>
    <source>
        <strain evidence="5 6">GAS522</strain>
    </source>
</reference>
<comment type="similarity">
    <text evidence="1">Belongs to the short-chain dehydrogenases/reductases (SDR) family.</text>
</comment>
<dbReference type="SMART" id="SM00822">
    <property type="entry name" value="PKS_KR"/>
    <property type="match status" value="1"/>
</dbReference>
<dbReference type="PRINTS" id="PR00081">
    <property type="entry name" value="GDHRDH"/>
</dbReference>
<dbReference type="PANTHER" id="PTHR24321:SF8">
    <property type="entry name" value="ESTRADIOL 17-BETA-DEHYDROGENASE 8-RELATED"/>
    <property type="match status" value="1"/>
</dbReference>
<evidence type="ECO:0000313" key="5">
    <source>
        <dbReference type="EMBL" id="SED70021.1"/>
    </source>
</evidence>
<dbReference type="NCBIfam" id="NF005559">
    <property type="entry name" value="PRK07231.1"/>
    <property type="match status" value="1"/>
</dbReference>
<evidence type="ECO:0000256" key="1">
    <source>
        <dbReference type="ARBA" id="ARBA00006484"/>
    </source>
</evidence>
<dbReference type="FunFam" id="3.40.50.720:FF:000084">
    <property type="entry name" value="Short-chain dehydrogenase reductase"/>
    <property type="match status" value="1"/>
</dbReference>
<dbReference type="InterPro" id="IPR057326">
    <property type="entry name" value="KR_dom"/>
</dbReference>
<organism evidence="5 6">
    <name type="scientific">Bradyrhizobium lablabi</name>
    <dbReference type="NCBI Taxonomy" id="722472"/>
    <lineage>
        <taxon>Bacteria</taxon>
        <taxon>Pseudomonadati</taxon>
        <taxon>Pseudomonadota</taxon>
        <taxon>Alphaproteobacteria</taxon>
        <taxon>Hyphomicrobiales</taxon>
        <taxon>Nitrobacteraceae</taxon>
        <taxon>Bradyrhizobium</taxon>
    </lineage>
</organism>
<feature type="domain" description="Ketoreductase" evidence="4">
    <location>
        <begin position="6"/>
        <end position="188"/>
    </location>
</feature>
<keyword evidence="2" id="KW-0560">Oxidoreductase</keyword>